<evidence type="ECO:0000256" key="2">
    <source>
        <dbReference type="ARBA" id="ARBA00010800"/>
    </source>
</evidence>
<protein>
    <recommendedName>
        <fullName evidence="6 7">Ribonuclease P/MRP protein subunit POP5</fullName>
    </recommendedName>
</protein>
<comment type="caution">
    <text evidence="8">The sequence shown here is derived from an EMBL/GenBank/DDBJ whole genome shotgun (WGS) entry which is preliminary data.</text>
</comment>
<evidence type="ECO:0000313" key="9">
    <source>
        <dbReference type="Proteomes" id="UP001300502"/>
    </source>
</evidence>
<dbReference type="GO" id="GO:0033204">
    <property type="term" value="F:ribonuclease P RNA binding"/>
    <property type="evidence" value="ECO:0007669"/>
    <property type="project" value="InterPro"/>
</dbReference>
<dbReference type="InterPro" id="IPR002759">
    <property type="entry name" value="Pop5/Rpp14/Rnp2-like"/>
</dbReference>
<dbReference type="Proteomes" id="UP001300502">
    <property type="component" value="Unassembled WGS sequence"/>
</dbReference>
<reference evidence="8 9" key="1">
    <citation type="submission" date="2022-07" db="EMBL/GenBank/DDBJ databases">
        <title>Genome-wide signatures of adaptation to extreme environments.</title>
        <authorList>
            <person name="Cho C.H."/>
            <person name="Yoon H.S."/>
        </authorList>
    </citation>
    <scope>NUCLEOTIDE SEQUENCE [LARGE SCALE GENOMIC DNA]</scope>
    <source>
        <strain evidence="8 9">108.79 E11</strain>
    </source>
</reference>
<dbReference type="InterPro" id="IPR016819">
    <property type="entry name" value="RNase_P/MRP_POP5"/>
</dbReference>
<evidence type="ECO:0000256" key="3">
    <source>
        <dbReference type="ARBA" id="ARBA00022552"/>
    </source>
</evidence>
<keyword evidence="5" id="KW-0539">Nucleus</keyword>
<evidence type="ECO:0000256" key="6">
    <source>
        <dbReference type="ARBA" id="ARBA00044198"/>
    </source>
</evidence>
<dbReference type="PANTHER" id="PTHR48414">
    <property type="entry name" value="POP5 HOMOLOG, RIBONUCLEASE P_MRP SUBUNIT"/>
    <property type="match status" value="1"/>
</dbReference>
<comment type="subcellular location">
    <subcellularLocation>
        <location evidence="1">Nucleus</location>
    </subcellularLocation>
</comment>
<accession>A0AAV9IMS3</accession>
<dbReference type="PIRSF" id="PIRSF023803">
    <property type="entry name" value="Ribonuclease_P_prd"/>
    <property type="match status" value="1"/>
</dbReference>
<dbReference type="GO" id="GO:0030677">
    <property type="term" value="C:ribonuclease P complex"/>
    <property type="evidence" value="ECO:0007669"/>
    <property type="project" value="InterPro"/>
</dbReference>
<keyword evidence="9" id="KW-1185">Reference proteome</keyword>
<dbReference type="Pfam" id="PF01900">
    <property type="entry name" value="RNase_P_Rpp14"/>
    <property type="match status" value="1"/>
</dbReference>
<evidence type="ECO:0000256" key="4">
    <source>
        <dbReference type="ARBA" id="ARBA00022694"/>
    </source>
</evidence>
<dbReference type="GO" id="GO:0001682">
    <property type="term" value="P:tRNA 5'-leader removal"/>
    <property type="evidence" value="ECO:0007669"/>
    <property type="project" value="InterPro"/>
</dbReference>
<keyword evidence="3" id="KW-0698">rRNA processing</keyword>
<sequence length="130" mass="14723">MVRLKNRYLVVEFQTKSENTDSKWFLQAIRDSIQELFGDIVYGKILYSLAIKYWSTTGTFAILRTSRSQLKPVLATLTILPAKLSGKTTTEFTVVHVGGTLRTCKKFLLKKATADEKTKKEVEQIDTTAT</sequence>
<dbReference type="AlphaFoldDB" id="A0AAV9IMS3"/>
<evidence type="ECO:0000313" key="8">
    <source>
        <dbReference type="EMBL" id="KAK4528835.1"/>
    </source>
</evidence>
<dbReference type="PANTHER" id="PTHR48414:SF1">
    <property type="entry name" value="POP5 HOMOLOG, RIBONUCLEASE P_MRP SUBUNIT"/>
    <property type="match status" value="1"/>
</dbReference>
<comment type="function">
    <text evidence="7">Component of ribonuclease P, a protein complex that generates mature tRNA molecules by cleaving their 5'-ends.</text>
</comment>
<evidence type="ECO:0000256" key="5">
    <source>
        <dbReference type="ARBA" id="ARBA00023242"/>
    </source>
</evidence>
<dbReference type="EMBL" id="JANCYU010000070">
    <property type="protein sequence ID" value="KAK4528835.1"/>
    <property type="molecule type" value="Genomic_DNA"/>
</dbReference>
<dbReference type="InterPro" id="IPR038085">
    <property type="entry name" value="Rnp2-like_sf"/>
</dbReference>
<comment type="similarity">
    <text evidence="2 7">Belongs to the eukaryotic/archaeal RNase P protein component 2 family.</text>
</comment>
<dbReference type="SUPFAM" id="SSF160350">
    <property type="entry name" value="Rnp2-like"/>
    <property type="match status" value="1"/>
</dbReference>
<gene>
    <name evidence="8" type="ORF">GAYE_SCF65G6782</name>
</gene>
<keyword evidence="4 7" id="KW-0819">tRNA processing</keyword>
<evidence type="ECO:0000256" key="7">
    <source>
        <dbReference type="PIRNR" id="PIRNR023803"/>
    </source>
</evidence>
<proteinExistence type="inferred from homology"/>
<dbReference type="Gene3D" id="3.30.70.3250">
    <property type="entry name" value="Ribonuclease P, Pop5 subunit"/>
    <property type="match status" value="1"/>
</dbReference>
<dbReference type="GO" id="GO:0005634">
    <property type="term" value="C:nucleus"/>
    <property type="evidence" value="ECO:0007669"/>
    <property type="project" value="UniProtKB-SubCell"/>
</dbReference>
<evidence type="ECO:0000256" key="1">
    <source>
        <dbReference type="ARBA" id="ARBA00004123"/>
    </source>
</evidence>
<organism evidence="8 9">
    <name type="scientific">Galdieria yellowstonensis</name>
    <dbReference type="NCBI Taxonomy" id="3028027"/>
    <lineage>
        <taxon>Eukaryota</taxon>
        <taxon>Rhodophyta</taxon>
        <taxon>Bangiophyceae</taxon>
        <taxon>Galdieriales</taxon>
        <taxon>Galdieriaceae</taxon>
        <taxon>Galdieria</taxon>
    </lineage>
</organism>
<name>A0AAV9IMS3_9RHOD</name>
<dbReference type="GO" id="GO:0006364">
    <property type="term" value="P:rRNA processing"/>
    <property type="evidence" value="ECO:0007669"/>
    <property type="project" value="UniProtKB-KW"/>
</dbReference>